<dbReference type="STRING" id="70667.A0A183SQ12"/>
<dbReference type="OrthoDB" id="6506078at2759"/>
<evidence type="ECO:0000313" key="15">
    <source>
        <dbReference type="WBParaSite" id="SSLN_0000651201-mRNA-1"/>
    </source>
</evidence>
<dbReference type="InterPro" id="IPR001372">
    <property type="entry name" value="Dynein_light_chain_typ-1/2"/>
</dbReference>
<evidence type="ECO:0000256" key="12">
    <source>
        <dbReference type="ARBA" id="ARBA00069494"/>
    </source>
</evidence>
<dbReference type="WBParaSite" id="SSLN_0000651201-mRNA-1">
    <property type="protein sequence ID" value="SSLN_0000651201-mRNA-1"/>
    <property type="gene ID" value="SSLN_0000651201"/>
</dbReference>
<dbReference type="SUPFAM" id="SSF54648">
    <property type="entry name" value="DLC"/>
    <property type="match status" value="1"/>
</dbReference>
<evidence type="ECO:0000256" key="6">
    <source>
        <dbReference type="ARBA" id="ARBA00023017"/>
    </source>
</evidence>
<organism evidence="15">
    <name type="scientific">Schistocephalus solidus</name>
    <name type="common">Tapeworm</name>
    <dbReference type="NCBI Taxonomy" id="70667"/>
    <lineage>
        <taxon>Eukaryota</taxon>
        <taxon>Metazoa</taxon>
        <taxon>Spiralia</taxon>
        <taxon>Lophotrochozoa</taxon>
        <taxon>Platyhelminthes</taxon>
        <taxon>Cestoda</taxon>
        <taxon>Eucestoda</taxon>
        <taxon>Diphyllobothriidea</taxon>
        <taxon>Diphyllobothriidae</taxon>
        <taxon>Schistocephalus</taxon>
    </lineage>
</organism>
<dbReference type="SMART" id="SM01375">
    <property type="entry name" value="Dynein_light"/>
    <property type="match status" value="1"/>
</dbReference>
<evidence type="ECO:0000256" key="5">
    <source>
        <dbReference type="ARBA" id="ARBA00022701"/>
    </source>
</evidence>
<keyword evidence="14" id="KW-1185">Reference proteome</keyword>
<evidence type="ECO:0000313" key="13">
    <source>
        <dbReference type="EMBL" id="VDL92695.1"/>
    </source>
</evidence>
<evidence type="ECO:0000256" key="11">
    <source>
        <dbReference type="ARBA" id="ARBA00057688"/>
    </source>
</evidence>
<evidence type="ECO:0000256" key="1">
    <source>
        <dbReference type="ARBA" id="ARBA00004430"/>
    </source>
</evidence>
<dbReference type="Pfam" id="PF01221">
    <property type="entry name" value="Dynein_light"/>
    <property type="match status" value="1"/>
</dbReference>
<evidence type="ECO:0000256" key="4">
    <source>
        <dbReference type="ARBA" id="ARBA00022490"/>
    </source>
</evidence>
<keyword evidence="6" id="KW-0243">Dynein</keyword>
<protein>
    <recommendedName>
        <fullName evidence="12">Dynein axonemal light chain 4</fullName>
    </recommendedName>
</protein>
<evidence type="ECO:0000313" key="14">
    <source>
        <dbReference type="Proteomes" id="UP000275846"/>
    </source>
</evidence>
<comment type="function">
    <text evidence="11">Force generating protein of respiratory cilia. Produces force towards the minus ends of microtubules. Dynein has ATPase activity.</text>
</comment>
<keyword evidence="10" id="KW-0966">Cell projection</keyword>
<evidence type="ECO:0000256" key="7">
    <source>
        <dbReference type="ARBA" id="ARBA00023069"/>
    </source>
</evidence>
<evidence type="ECO:0000256" key="9">
    <source>
        <dbReference type="ARBA" id="ARBA00023212"/>
    </source>
</evidence>
<reference evidence="15" key="1">
    <citation type="submission" date="2016-06" db="UniProtKB">
        <authorList>
            <consortium name="WormBaseParasite"/>
        </authorList>
    </citation>
    <scope>IDENTIFICATION</scope>
</reference>
<comment type="subcellular location">
    <subcellularLocation>
        <location evidence="1">Cytoplasm</location>
        <location evidence="1">Cytoskeleton</location>
        <location evidence="1">Cilium axoneme</location>
    </subcellularLocation>
</comment>
<proteinExistence type="inferred from homology"/>
<dbReference type="GO" id="GO:0005874">
    <property type="term" value="C:microtubule"/>
    <property type="evidence" value="ECO:0007669"/>
    <property type="project" value="UniProtKB-KW"/>
</dbReference>
<keyword evidence="8" id="KW-0505">Motor protein</keyword>
<dbReference type="AlphaFoldDB" id="A0A183SQ12"/>
<evidence type="ECO:0000256" key="10">
    <source>
        <dbReference type="ARBA" id="ARBA00023273"/>
    </source>
</evidence>
<dbReference type="CDD" id="cd21453">
    <property type="entry name" value="DLC-like_DNAL4"/>
    <property type="match status" value="1"/>
</dbReference>
<dbReference type="InterPro" id="IPR037177">
    <property type="entry name" value="DLC_sf"/>
</dbReference>
<dbReference type="GO" id="GO:0007017">
    <property type="term" value="P:microtubule-based process"/>
    <property type="evidence" value="ECO:0007669"/>
    <property type="project" value="InterPro"/>
</dbReference>
<dbReference type="Proteomes" id="UP000275846">
    <property type="component" value="Unassembled WGS sequence"/>
</dbReference>
<comment type="similarity">
    <text evidence="2">Belongs to the dynein light chain family.</text>
</comment>
<sequence length="343" mass="37390">MGEEGNKETSAKASLVYPLVKYSELSDELQSEISELCVTACEKYANDNSDAAKMVKEGLEQRTGPGWHVIVGPGFGFEISYELKNILYMYFGGNTDNPRSRRLERRTALVARELARYKVDIAALSETRFSEQGQLDAYAPPMTSSDAAKDKFYENLHALLATVSKLDKLIVLGDITSRPSDAGESHVDAPLVKALAAAGLRSRPEACLTGHVGDPRCGWLDGVQRHQRPQAIKAIYGPCIKGAASLLSSDGTTLLTEKSLILKRWAEHFSSVLNCSSVISDGAIDRLPQLVTNNDLDLPPFLPETIRTVQQISSDKAPGSDAITPEVCKHGLPRLITELTTLF</sequence>
<keyword evidence="4" id="KW-0963">Cytoplasm</keyword>
<keyword evidence="5" id="KW-0493">Microtubule</keyword>
<keyword evidence="9" id="KW-0206">Cytoskeleton</keyword>
<gene>
    <name evidence="13" type="ORF">SSLN_LOCUS6310</name>
</gene>
<dbReference type="GO" id="GO:0030286">
    <property type="term" value="C:dynein complex"/>
    <property type="evidence" value="ECO:0007669"/>
    <property type="project" value="UniProtKB-KW"/>
</dbReference>
<evidence type="ECO:0000256" key="8">
    <source>
        <dbReference type="ARBA" id="ARBA00023175"/>
    </source>
</evidence>
<comment type="subunit">
    <text evidence="3">Consists of at least two heavy chains and a number of intermediate and light chains.</text>
</comment>
<dbReference type="GO" id="GO:0005930">
    <property type="term" value="C:axoneme"/>
    <property type="evidence" value="ECO:0007669"/>
    <property type="project" value="UniProtKB-SubCell"/>
</dbReference>
<dbReference type="Gene3D" id="3.30.740.10">
    <property type="entry name" value="Protein Inhibitor Of Neuronal Nitric Oxide Synthase"/>
    <property type="match status" value="1"/>
</dbReference>
<evidence type="ECO:0000256" key="3">
    <source>
        <dbReference type="ARBA" id="ARBA00011655"/>
    </source>
</evidence>
<reference evidence="13 14" key="2">
    <citation type="submission" date="2018-11" db="EMBL/GenBank/DDBJ databases">
        <authorList>
            <consortium name="Pathogen Informatics"/>
        </authorList>
    </citation>
    <scope>NUCLEOTIDE SEQUENCE [LARGE SCALE GENOMIC DNA]</scope>
    <source>
        <strain evidence="13 14">NST_G2</strain>
    </source>
</reference>
<dbReference type="EMBL" id="UYSU01033631">
    <property type="protein sequence ID" value="VDL92695.1"/>
    <property type="molecule type" value="Genomic_DNA"/>
</dbReference>
<accession>A0A183SQ12</accession>
<keyword evidence="7" id="KW-0969">Cilium</keyword>
<name>A0A183SQ12_SCHSO</name>
<dbReference type="FunFam" id="3.30.740.10:FF:000002">
    <property type="entry name" value="Dynein light chain"/>
    <property type="match status" value="1"/>
</dbReference>
<evidence type="ECO:0000256" key="2">
    <source>
        <dbReference type="ARBA" id="ARBA00010156"/>
    </source>
</evidence>